<reference evidence="1" key="1">
    <citation type="journal article" date="2014" name="Int. J. Syst. Evol. Microbiol.">
        <title>Complete genome sequence of Corynebacterium casei LMG S-19264T (=DSM 44701T), isolated from a smear-ripened cheese.</title>
        <authorList>
            <consortium name="US DOE Joint Genome Institute (JGI-PGF)"/>
            <person name="Walter F."/>
            <person name="Albersmeier A."/>
            <person name="Kalinowski J."/>
            <person name="Ruckert C."/>
        </authorList>
    </citation>
    <scope>NUCLEOTIDE SEQUENCE</scope>
    <source>
        <strain evidence="1">CGMCC 4.5737</strain>
    </source>
</reference>
<organism evidence="1 2">
    <name type="scientific">Longimycelium tulufanense</name>
    <dbReference type="NCBI Taxonomy" id="907463"/>
    <lineage>
        <taxon>Bacteria</taxon>
        <taxon>Bacillati</taxon>
        <taxon>Actinomycetota</taxon>
        <taxon>Actinomycetes</taxon>
        <taxon>Pseudonocardiales</taxon>
        <taxon>Pseudonocardiaceae</taxon>
        <taxon>Longimycelium</taxon>
    </lineage>
</organism>
<dbReference type="Proteomes" id="UP000637578">
    <property type="component" value="Unassembled WGS sequence"/>
</dbReference>
<evidence type="ECO:0000313" key="1">
    <source>
        <dbReference type="EMBL" id="GGM47677.1"/>
    </source>
</evidence>
<keyword evidence="2" id="KW-1185">Reference proteome</keyword>
<dbReference type="AlphaFoldDB" id="A0A8J3FUZ9"/>
<dbReference type="EMBL" id="BMMK01000006">
    <property type="protein sequence ID" value="GGM47677.1"/>
    <property type="molecule type" value="Genomic_DNA"/>
</dbReference>
<evidence type="ECO:0000313" key="2">
    <source>
        <dbReference type="Proteomes" id="UP000637578"/>
    </source>
</evidence>
<accession>A0A8J3FUZ9</accession>
<reference evidence="1" key="2">
    <citation type="submission" date="2020-09" db="EMBL/GenBank/DDBJ databases">
        <authorList>
            <person name="Sun Q."/>
            <person name="Zhou Y."/>
        </authorList>
    </citation>
    <scope>NUCLEOTIDE SEQUENCE</scope>
    <source>
        <strain evidence="1">CGMCC 4.5737</strain>
    </source>
</reference>
<name>A0A8J3FUZ9_9PSEU</name>
<sequence>MPWVRPSAAARPAARAERVALGPGSSKTGAMDVVTLADRPDLRQAAWDLDAAWPAFLVHDPAAALLDVVFARFPEYQVLLVEGHEVVGRGHSVPFAWDGNVVSLPPQGSDAIVGQSVRDAQAGRAPTAASALEIVVAPDRQRQGLSSRIAVGLRDNAARLGLRDLFVPLRPSGKHLEPHTSLTEYVQRWRPDGLPHDPWLRVHVRLGAEVLHVCPASRVIAGSLEQWRQWTGLPFDRSGEVEVPQALTPVRVSVEHDYAVYVEPKVWIRHHIG</sequence>
<proteinExistence type="predicted"/>
<protein>
    <submittedName>
        <fullName evidence="1">Uncharacterized protein</fullName>
    </submittedName>
</protein>
<gene>
    <name evidence="1" type="ORF">GCM10012275_18410</name>
</gene>
<comment type="caution">
    <text evidence="1">The sequence shown here is derived from an EMBL/GenBank/DDBJ whole genome shotgun (WGS) entry which is preliminary data.</text>
</comment>
<dbReference type="Gene3D" id="3.40.630.30">
    <property type="match status" value="1"/>
</dbReference>